<evidence type="ECO:0000259" key="1">
    <source>
        <dbReference type="PROSITE" id="PS51186"/>
    </source>
</evidence>
<dbReference type="Proteomes" id="UP001208689">
    <property type="component" value="Chromosome"/>
</dbReference>
<dbReference type="Gene3D" id="3.40.630.30">
    <property type="match status" value="1"/>
</dbReference>
<protein>
    <recommendedName>
        <fullName evidence="1">N-acetyltransferase domain-containing protein</fullName>
    </recommendedName>
</protein>
<name>A0ABY6HN71_9ARCH</name>
<dbReference type="Pfam" id="PF00583">
    <property type="entry name" value="Acetyltransf_1"/>
    <property type="match status" value="1"/>
</dbReference>
<proteinExistence type="predicted"/>
<organism evidence="2 3">
    <name type="scientific">Candidatus Lokiarchaeum ossiferum</name>
    <dbReference type="NCBI Taxonomy" id="2951803"/>
    <lineage>
        <taxon>Archaea</taxon>
        <taxon>Promethearchaeati</taxon>
        <taxon>Promethearchaeota</taxon>
        <taxon>Promethearchaeia</taxon>
        <taxon>Promethearchaeales</taxon>
        <taxon>Promethearchaeaceae</taxon>
        <taxon>Candidatus Lokiarchaeum</taxon>
    </lineage>
</organism>
<sequence length="145" mass="16592">MMKNEVLIRPVSLNDSEFITSLAIQLGSKVSFDVVKSQIHAILKKPDHFAFVAVVNDQVVGYIHCFTAIRLTSKPFTEIGGLVVDEKERGNGIGKLLVKHVEGLFNENRKVRVRCNSKRKLAHKFYTKLNYTVTKEQKIFEKNFR</sequence>
<keyword evidence="3" id="KW-1185">Reference proteome</keyword>
<dbReference type="SUPFAM" id="SSF55729">
    <property type="entry name" value="Acyl-CoA N-acyltransferases (Nat)"/>
    <property type="match status" value="1"/>
</dbReference>
<reference evidence="2" key="1">
    <citation type="submission" date="2022-09" db="EMBL/GenBank/DDBJ databases">
        <title>Actin cytoskeleton and complex cell architecture in an #Asgard archaeon.</title>
        <authorList>
            <person name="Ponce Toledo R.I."/>
            <person name="Schleper C."/>
            <person name="Rodrigues Oliveira T."/>
            <person name="Wollweber F."/>
            <person name="Xu J."/>
            <person name="Rittmann S."/>
            <person name="Klingl A."/>
            <person name="Pilhofer M."/>
        </authorList>
    </citation>
    <scope>NUCLEOTIDE SEQUENCE</scope>
    <source>
        <strain evidence="2">B-35</strain>
    </source>
</reference>
<dbReference type="PROSITE" id="PS51186">
    <property type="entry name" value="GNAT"/>
    <property type="match status" value="1"/>
</dbReference>
<gene>
    <name evidence="2" type="ORF">NEF87_001248</name>
</gene>
<dbReference type="InterPro" id="IPR016181">
    <property type="entry name" value="Acyl_CoA_acyltransferase"/>
</dbReference>
<accession>A0ABY6HN71</accession>
<dbReference type="InterPro" id="IPR000182">
    <property type="entry name" value="GNAT_dom"/>
</dbReference>
<feature type="domain" description="N-acetyltransferase" evidence="1">
    <location>
        <begin position="6"/>
        <end position="145"/>
    </location>
</feature>
<evidence type="ECO:0000313" key="3">
    <source>
        <dbReference type="Proteomes" id="UP001208689"/>
    </source>
</evidence>
<dbReference type="EMBL" id="CP104013">
    <property type="protein sequence ID" value="UYP44963.1"/>
    <property type="molecule type" value="Genomic_DNA"/>
</dbReference>
<evidence type="ECO:0000313" key="2">
    <source>
        <dbReference type="EMBL" id="UYP44963.1"/>
    </source>
</evidence>
<dbReference type="CDD" id="cd04301">
    <property type="entry name" value="NAT_SF"/>
    <property type="match status" value="1"/>
</dbReference>